<evidence type="ECO:0000256" key="2">
    <source>
        <dbReference type="ARBA" id="ARBA00022833"/>
    </source>
</evidence>
<dbReference type="Pfam" id="PF00412">
    <property type="entry name" value="LIM"/>
    <property type="match status" value="2"/>
</dbReference>
<dbReference type="PANTHER" id="PTHR24216">
    <property type="entry name" value="PAXILLIN-RELATED"/>
    <property type="match status" value="1"/>
</dbReference>
<gene>
    <name evidence="6" type="primary">PXL1</name>
    <name evidence="6" type="ORF">ATY40_BA7504557</name>
</gene>
<organism evidence="6 7">
    <name type="scientific">Komagataella pastoris</name>
    <name type="common">Yeast</name>
    <name type="synonym">Pichia pastoris</name>
    <dbReference type="NCBI Taxonomy" id="4922"/>
    <lineage>
        <taxon>Eukaryota</taxon>
        <taxon>Fungi</taxon>
        <taxon>Dikarya</taxon>
        <taxon>Ascomycota</taxon>
        <taxon>Saccharomycotina</taxon>
        <taxon>Pichiomycetes</taxon>
        <taxon>Pichiales</taxon>
        <taxon>Pichiaceae</taxon>
        <taxon>Komagataella</taxon>
    </lineage>
</organism>
<evidence type="ECO:0000256" key="3">
    <source>
        <dbReference type="PROSITE-ProRule" id="PRU00125"/>
    </source>
</evidence>
<feature type="region of interest" description="Disordered" evidence="4">
    <location>
        <begin position="323"/>
        <end position="355"/>
    </location>
</feature>
<sequence>MSAQHNDSGPPISPAYLRTMPKFIREATPLASTGVRFNSAFPPLTTDKRYRGVYERAGFDVLVPRNSSNPSLNQAGKNSARSRSLSATDSKPRQRSHLSQPTEPRNFTSPGLVTNSDTQLNYLPRSDKMIGYTKAANPKKLQLDIDRLRTYDSDDTSHPLSAPAFTNQTLDFNFGNSALSTPSTTSNKNPKFTSVGSSILQADAENVKDQVCHRVEERTSSIDNRESQKESSDSEYHNAVEDLEGYDSLDEFDSKFVEKSTGPDHGEKEVKVEIAPYESHDSSEHDQLTQLHQMNHEFRKSLPIDMAENELPSFLLNTPGLFSPQTNDTEQFQSNKIHSNPNSTPRAYNSTYGSSSAPIQYHEEEANYRDLQSQMTTIQEATEIVSETDDRASISWQQADVDDLEDLATKADRLQLKTMWDPLNDSSFNEDSMAYSGTPETSPLQEEIMDATINNSNSRNCSYATTIEFEGHLVNNQNSENLIPPAELFPPGTGPCRKCNSEITGKSIWSKDSLLSGRWHRHCFGCSVCDAPFKKSSSQCYVFDDKPYCSRHFHELNGSVCRTCDEVIEGQCLENEALEKFHLHCLVCSFCSVRIYDDYFVMDGQALCEKHGYEAMQQHLDNQFSLTKPFSQVKKRRTHVSFV</sequence>
<dbReference type="EMBL" id="CP014587">
    <property type="protein sequence ID" value="ANZ77434.1"/>
    <property type="molecule type" value="Genomic_DNA"/>
</dbReference>
<keyword evidence="7" id="KW-1185">Reference proteome</keyword>
<evidence type="ECO:0000259" key="5">
    <source>
        <dbReference type="PROSITE" id="PS50023"/>
    </source>
</evidence>
<dbReference type="GO" id="GO:0030695">
    <property type="term" value="F:GTPase regulator activity"/>
    <property type="evidence" value="ECO:0007669"/>
    <property type="project" value="UniProtKB-ARBA"/>
</dbReference>
<keyword evidence="3" id="KW-0440">LIM domain</keyword>
<evidence type="ECO:0000313" key="7">
    <source>
        <dbReference type="Proteomes" id="UP000094565"/>
    </source>
</evidence>
<feature type="compositionally biased region" description="Polar residues" evidence="4">
    <location>
        <begin position="65"/>
        <end position="89"/>
    </location>
</feature>
<dbReference type="InterPro" id="IPR001781">
    <property type="entry name" value="Znf_LIM"/>
</dbReference>
<dbReference type="AlphaFoldDB" id="A0A1B2JH97"/>
<dbReference type="CDD" id="cd08368">
    <property type="entry name" value="LIM"/>
    <property type="match status" value="1"/>
</dbReference>
<dbReference type="GO" id="GO:0046872">
    <property type="term" value="F:metal ion binding"/>
    <property type="evidence" value="ECO:0007669"/>
    <property type="project" value="UniProtKB-KW"/>
</dbReference>
<name>A0A1B2JH97_PICPA</name>
<proteinExistence type="predicted"/>
<dbReference type="Proteomes" id="UP000094565">
    <property type="component" value="Chromosome 4"/>
</dbReference>
<evidence type="ECO:0000256" key="1">
    <source>
        <dbReference type="ARBA" id="ARBA00022723"/>
    </source>
</evidence>
<dbReference type="Gene3D" id="2.10.110.10">
    <property type="entry name" value="Cysteine Rich Protein"/>
    <property type="match status" value="2"/>
</dbReference>
<feature type="domain" description="LIM zinc-binding" evidence="5">
    <location>
        <begin position="494"/>
        <end position="559"/>
    </location>
</feature>
<feature type="region of interest" description="Disordered" evidence="4">
    <location>
        <begin position="63"/>
        <end position="119"/>
    </location>
</feature>
<evidence type="ECO:0000256" key="4">
    <source>
        <dbReference type="SAM" id="MobiDB-lite"/>
    </source>
</evidence>
<dbReference type="PROSITE" id="PS00478">
    <property type="entry name" value="LIM_DOMAIN_1"/>
    <property type="match status" value="2"/>
</dbReference>
<accession>A0A1B2JH97</accession>
<dbReference type="PROSITE" id="PS50023">
    <property type="entry name" value="LIM_DOMAIN_2"/>
    <property type="match status" value="1"/>
</dbReference>
<dbReference type="PANTHER" id="PTHR24216:SF65">
    <property type="entry name" value="PAXILLIN-LIKE PROTEIN 1"/>
    <property type="match status" value="1"/>
</dbReference>
<keyword evidence="1 3" id="KW-0479">Metal-binding</keyword>
<dbReference type="OrthoDB" id="1112565at2759"/>
<feature type="region of interest" description="Disordered" evidence="4">
    <location>
        <begin position="215"/>
        <end position="237"/>
    </location>
</feature>
<dbReference type="CDD" id="cd09397">
    <property type="entry name" value="LIM1_UF1"/>
    <property type="match status" value="1"/>
</dbReference>
<evidence type="ECO:0000313" key="6">
    <source>
        <dbReference type="EMBL" id="ANZ77434.1"/>
    </source>
</evidence>
<dbReference type="SMART" id="SM00132">
    <property type="entry name" value="LIM"/>
    <property type="match status" value="2"/>
</dbReference>
<dbReference type="SUPFAM" id="SSF57716">
    <property type="entry name" value="Glucocorticoid receptor-like (DNA-binding domain)"/>
    <property type="match status" value="1"/>
</dbReference>
<keyword evidence="2 3" id="KW-0862">Zinc</keyword>
<reference evidence="6 7" key="1">
    <citation type="submission" date="2016-02" db="EMBL/GenBank/DDBJ databases">
        <title>Comparative genomic and transcriptomic foundation for Pichia pastoris.</title>
        <authorList>
            <person name="Love K.R."/>
            <person name="Shah K.A."/>
            <person name="Whittaker C.A."/>
            <person name="Wu J."/>
            <person name="Bartlett M.C."/>
            <person name="Ma D."/>
            <person name="Leeson R.L."/>
            <person name="Priest M."/>
            <person name="Young S.K."/>
            <person name="Love J.C."/>
        </authorList>
    </citation>
    <scope>NUCLEOTIDE SEQUENCE [LARGE SCALE GENOMIC DNA]</scope>
    <source>
        <strain evidence="6 7">ATCC 28485</strain>
    </source>
</reference>
<feature type="compositionally biased region" description="Polar residues" evidence="4">
    <location>
        <begin position="97"/>
        <end position="119"/>
    </location>
</feature>
<protein>
    <submittedName>
        <fullName evidence="6">BA75_04557T0</fullName>
    </submittedName>
</protein>